<organism evidence="1 2">
    <name type="scientific">Stylosanthes scabra</name>
    <dbReference type="NCBI Taxonomy" id="79078"/>
    <lineage>
        <taxon>Eukaryota</taxon>
        <taxon>Viridiplantae</taxon>
        <taxon>Streptophyta</taxon>
        <taxon>Embryophyta</taxon>
        <taxon>Tracheophyta</taxon>
        <taxon>Spermatophyta</taxon>
        <taxon>Magnoliopsida</taxon>
        <taxon>eudicotyledons</taxon>
        <taxon>Gunneridae</taxon>
        <taxon>Pentapetalae</taxon>
        <taxon>rosids</taxon>
        <taxon>fabids</taxon>
        <taxon>Fabales</taxon>
        <taxon>Fabaceae</taxon>
        <taxon>Papilionoideae</taxon>
        <taxon>50 kb inversion clade</taxon>
        <taxon>dalbergioids sensu lato</taxon>
        <taxon>Dalbergieae</taxon>
        <taxon>Pterocarpus clade</taxon>
        <taxon>Stylosanthes</taxon>
    </lineage>
</organism>
<feature type="non-terminal residue" evidence="1">
    <location>
        <position position="129"/>
    </location>
</feature>
<reference evidence="1 2" key="1">
    <citation type="journal article" date="2023" name="Plants (Basel)">
        <title>Bridging the Gap: Combining Genomics and Transcriptomics Approaches to Understand Stylosanthes scabra, an Orphan Legume from the Brazilian Caatinga.</title>
        <authorList>
            <person name="Ferreira-Neto J.R.C."/>
            <person name="da Silva M.D."/>
            <person name="Binneck E."/>
            <person name="de Melo N.F."/>
            <person name="da Silva R.H."/>
            <person name="de Melo A.L.T.M."/>
            <person name="Pandolfi V."/>
            <person name="Bustamante F.O."/>
            <person name="Brasileiro-Vidal A.C."/>
            <person name="Benko-Iseppon A.M."/>
        </authorList>
    </citation>
    <scope>NUCLEOTIDE SEQUENCE [LARGE SCALE GENOMIC DNA]</scope>
    <source>
        <tissue evidence="1">Leaves</tissue>
    </source>
</reference>
<gene>
    <name evidence="1" type="ORF">PIB30_080889</name>
</gene>
<keyword evidence="2" id="KW-1185">Reference proteome</keyword>
<dbReference type="InterPro" id="IPR019538">
    <property type="entry name" value="PSMD5"/>
</dbReference>
<evidence type="ECO:0000313" key="2">
    <source>
        <dbReference type="Proteomes" id="UP001341840"/>
    </source>
</evidence>
<sequence length="129" mass="14258">MGKGGLRLCHPRITRKTAIATPHPRRFLSSLFLLPSSSSVILSQSPQLDHEFSMDDPSPLLEAANDFATHPGVQSDDSVKDFLNRFPLPLIINALQTEFDVPGLENTIVACLERLFKTKLGASLIPQYM</sequence>
<comment type="caution">
    <text evidence="1">The sequence shown here is derived from an EMBL/GenBank/DDBJ whole genome shotgun (WGS) entry which is preliminary data.</text>
</comment>
<dbReference type="Proteomes" id="UP001341840">
    <property type="component" value="Unassembled WGS sequence"/>
</dbReference>
<protein>
    <submittedName>
        <fullName evidence="1">Uncharacterized protein</fullName>
    </submittedName>
</protein>
<accession>A0ABU6QSF5</accession>
<dbReference type="EMBL" id="JASCZI010001192">
    <property type="protein sequence ID" value="MED6114508.1"/>
    <property type="molecule type" value="Genomic_DNA"/>
</dbReference>
<evidence type="ECO:0000313" key="1">
    <source>
        <dbReference type="EMBL" id="MED6114508.1"/>
    </source>
</evidence>
<proteinExistence type="predicted"/>
<dbReference type="PANTHER" id="PTHR13554:SF10">
    <property type="entry name" value="26S PROTEASOME NON-ATPASE REGULATORY SUBUNIT 5"/>
    <property type="match status" value="1"/>
</dbReference>
<name>A0ABU6QSF5_9FABA</name>
<dbReference type="PANTHER" id="PTHR13554">
    <property type="entry name" value="26S PROTEASOME NON-ATPASE REGULATORY SUBUNIT 5-RELATED"/>
    <property type="match status" value="1"/>
</dbReference>